<evidence type="ECO:0000313" key="2">
    <source>
        <dbReference type="EMBL" id="KAJ6647525.1"/>
    </source>
</evidence>
<feature type="region of interest" description="Disordered" evidence="1">
    <location>
        <begin position="33"/>
        <end position="53"/>
    </location>
</feature>
<sequence length="225" mass="25577">MKLTLDNPAVLEQKLEALEHHKKVLENQQQRRLQLQQKQDPTYSNSYRRADGAGGKIYENQTRLYENMKSNEPTYGSLNKSTPTFSQDKRNDNGLVYSNIMHGSNNERNGLAPKTDIRNPYSNMTYESSLQDDLPPPPPMDLPSQLTLADNDFHVSNDEELPPPPSPVSSSYSSSYSELRRATAMPSYPSQNYQHLNNSNLHGHHGTVGRNDLMQTYANSYQPDY</sequence>
<proteinExistence type="predicted"/>
<gene>
    <name evidence="2" type="ORF">Bhyg_02748</name>
</gene>
<comment type="caution">
    <text evidence="2">The sequence shown here is derived from an EMBL/GenBank/DDBJ whole genome shotgun (WGS) entry which is preliminary data.</text>
</comment>
<dbReference type="EMBL" id="WJQU01000001">
    <property type="protein sequence ID" value="KAJ6647525.1"/>
    <property type="molecule type" value="Genomic_DNA"/>
</dbReference>
<organism evidence="2 3">
    <name type="scientific">Pseudolycoriella hygida</name>
    <dbReference type="NCBI Taxonomy" id="35572"/>
    <lineage>
        <taxon>Eukaryota</taxon>
        <taxon>Metazoa</taxon>
        <taxon>Ecdysozoa</taxon>
        <taxon>Arthropoda</taxon>
        <taxon>Hexapoda</taxon>
        <taxon>Insecta</taxon>
        <taxon>Pterygota</taxon>
        <taxon>Neoptera</taxon>
        <taxon>Endopterygota</taxon>
        <taxon>Diptera</taxon>
        <taxon>Nematocera</taxon>
        <taxon>Sciaroidea</taxon>
        <taxon>Sciaridae</taxon>
        <taxon>Pseudolycoriella</taxon>
    </lineage>
</organism>
<keyword evidence="3" id="KW-1185">Reference proteome</keyword>
<dbReference type="Proteomes" id="UP001151699">
    <property type="component" value="Chromosome A"/>
</dbReference>
<evidence type="ECO:0000256" key="1">
    <source>
        <dbReference type="SAM" id="MobiDB-lite"/>
    </source>
</evidence>
<dbReference type="AlphaFoldDB" id="A0A9Q0S8P0"/>
<accession>A0A9Q0S8P0</accession>
<reference evidence="2" key="1">
    <citation type="submission" date="2022-07" db="EMBL/GenBank/DDBJ databases">
        <authorList>
            <person name="Trinca V."/>
            <person name="Uliana J.V.C."/>
            <person name="Torres T.T."/>
            <person name="Ward R.J."/>
            <person name="Monesi N."/>
        </authorList>
    </citation>
    <scope>NUCLEOTIDE SEQUENCE</scope>
    <source>
        <strain evidence="2">HSMRA1968</strain>
        <tissue evidence="2">Whole embryos</tissue>
    </source>
</reference>
<name>A0A9Q0S8P0_9DIPT</name>
<feature type="non-terminal residue" evidence="2">
    <location>
        <position position="225"/>
    </location>
</feature>
<feature type="region of interest" description="Disordered" evidence="1">
    <location>
        <begin position="70"/>
        <end position="210"/>
    </location>
</feature>
<evidence type="ECO:0000313" key="3">
    <source>
        <dbReference type="Proteomes" id="UP001151699"/>
    </source>
</evidence>
<protein>
    <submittedName>
        <fullName evidence="2">Uncharacterized protein</fullName>
    </submittedName>
</protein>
<feature type="compositionally biased region" description="Low complexity" evidence="1">
    <location>
        <begin position="168"/>
        <end position="177"/>
    </location>
</feature>
<feature type="compositionally biased region" description="Polar residues" evidence="1">
    <location>
        <begin position="70"/>
        <end position="86"/>
    </location>
</feature>